<keyword evidence="4" id="KW-1185">Reference proteome</keyword>
<evidence type="ECO:0000313" key="4">
    <source>
        <dbReference type="Proteomes" id="UP000030706"/>
    </source>
</evidence>
<evidence type="ECO:0000256" key="1">
    <source>
        <dbReference type="SAM" id="MobiDB-lite"/>
    </source>
</evidence>
<dbReference type="HOGENOM" id="CLU_593092_0_0_1"/>
<organism evidence="3 4">
    <name type="scientific">Aureobasidium pullulans EXF-150</name>
    <dbReference type="NCBI Taxonomy" id="1043002"/>
    <lineage>
        <taxon>Eukaryota</taxon>
        <taxon>Fungi</taxon>
        <taxon>Dikarya</taxon>
        <taxon>Ascomycota</taxon>
        <taxon>Pezizomycotina</taxon>
        <taxon>Dothideomycetes</taxon>
        <taxon>Dothideomycetidae</taxon>
        <taxon>Dothideales</taxon>
        <taxon>Saccotheciaceae</taxon>
        <taxon>Aureobasidium</taxon>
    </lineage>
</organism>
<feature type="transmembrane region" description="Helical" evidence="2">
    <location>
        <begin position="406"/>
        <end position="428"/>
    </location>
</feature>
<feature type="compositionally biased region" description="Basic residues" evidence="1">
    <location>
        <begin position="176"/>
        <end position="185"/>
    </location>
</feature>
<proteinExistence type="predicted"/>
<keyword evidence="2" id="KW-0812">Transmembrane</keyword>
<feature type="region of interest" description="Disordered" evidence="1">
    <location>
        <begin position="1"/>
        <end position="31"/>
    </location>
</feature>
<dbReference type="RefSeq" id="XP_029763690.1">
    <property type="nucleotide sequence ID" value="XM_029898786.1"/>
</dbReference>
<evidence type="ECO:0000256" key="2">
    <source>
        <dbReference type="SAM" id="Phobius"/>
    </source>
</evidence>
<sequence length="475" mass="54532">MAYHDPTGRDRSARRGESGRDDPPRPYVSSNIEDFYNVRIDDVRIERSSDPPPLPEIHILAPDEPIHIITPPPPAFAASRSRNSRSHNVEKAEYAFVRRHRRASRDHPDRAHDLKMNDEFIEEYTPKDDEYRMPSIQQNYRPRLPRPPLKPYSYETYNLAAEIPPEPIILTESVPHRKKNSRHRYGHDSHVPSGESSEMGGGGGGGDIQTSAVEEAQPTPKTLNSIIICVYRNSRRNFEQRRVWLVKKDHRHEQHLRTSHLRTDAAFFDEIRYRYRNQLRGTFRRYISFKTVSTARILEYGNNRFGLANVNEKLFSPVFMKAYNNPDGTLLDPRKHPNDPTITSSDWILWFWAKRRHLVDAKKVNLAIELVEDYDPTRVMGAIAIALFIYFTLTIVWLAKGGDPGYVAGVMSFVLSILAVMVGLTGLYDWLDLGHMGGGKDFLVLDHGDFEDAGRNGWGGPTTGEPYPRRSTRLY</sequence>
<name>A0A074XPL2_AURPU</name>
<evidence type="ECO:0000313" key="3">
    <source>
        <dbReference type="EMBL" id="KEQ87503.1"/>
    </source>
</evidence>
<feature type="region of interest" description="Disordered" evidence="1">
    <location>
        <begin position="455"/>
        <end position="475"/>
    </location>
</feature>
<feature type="region of interest" description="Disordered" evidence="1">
    <location>
        <begin position="65"/>
        <end position="93"/>
    </location>
</feature>
<dbReference type="STRING" id="1043002.A0A074XPL2"/>
<gene>
    <name evidence="3" type="ORF">M438DRAFT_126262</name>
</gene>
<protein>
    <submittedName>
        <fullName evidence="3">Uncharacterized protein</fullName>
    </submittedName>
</protein>
<dbReference type="EMBL" id="KL584976">
    <property type="protein sequence ID" value="KEQ87503.1"/>
    <property type="molecule type" value="Genomic_DNA"/>
</dbReference>
<keyword evidence="2" id="KW-0472">Membrane</keyword>
<dbReference type="GeneID" id="40741092"/>
<feature type="transmembrane region" description="Helical" evidence="2">
    <location>
        <begin position="379"/>
        <end position="399"/>
    </location>
</feature>
<dbReference type="OrthoDB" id="3909107at2759"/>
<accession>A0A074XPL2</accession>
<feature type="region of interest" description="Disordered" evidence="1">
    <location>
        <begin position="176"/>
        <end position="217"/>
    </location>
</feature>
<keyword evidence="2" id="KW-1133">Transmembrane helix</keyword>
<feature type="compositionally biased region" description="Basic and acidic residues" evidence="1">
    <location>
        <begin position="1"/>
        <end position="24"/>
    </location>
</feature>
<dbReference type="AlphaFoldDB" id="A0A074XPL2"/>
<reference evidence="3 4" key="1">
    <citation type="journal article" date="2014" name="BMC Genomics">
        <title>Genome sequencing of four Aureobasidium pullulans varieties: biotechnological potential, stress tolerance, and description of new species.</title>
        <authorList>
            <person name="Gostin Ar C."/>
            <person name="Ohm R.A."/>
            <person name="Kogej T."/>
            <person name="Sonjak S."/>
            <person name="Turk M."/>
            <person name="Zajc J."/>
            <person name="Zalar P."/>
            <person name="Grube M."/>
            <person name="Sun H."/>
            <person name="Han J."/>
            <person name="Sharma A."/>
            <person name="Chiniquy J."/>
            <person name="Ngan C.Y."/>
            <person name="Lipzen A."/>
            <person name="Barry K."/>
            <person name="Grigoriev I.V."/>
            <person name="Gunde-Cimerman N."/>
        </authorList>
    </citation>
    <scope>NUCLEOTIDE SEQUENCE [LARGE SCALE GENOMIC DNA]</scope>
    <source>
        <strain evidence="3 4">EXF-150</strain>
    </source>
</reference>
<dbReference type="Proteomes" id="UP000030706">
    <property type="component" value="Unassembled WGS sequence"/>
</dbReference>